<dbReference type="SMART" id="SM00382">
    <property type="entry name" value="AAA"/>
    <property type="match status" value="1"/>
</dbReference>
<evidence type="ECO:0000259" key="7">
    <source>
        <dbReference type="SMART" id="SM00382"/>
    </source>
</evidence>
<proteinExistence type="predicted"/>
<protein>
    <recommendedName>
        <fullName evidence="7">AAA+ ATPase domain-containing protein</fullName>
    </recommendedName>
</protein>
<dbReference type="InParanoid" id="D8PX12"/>
<evidence type="ECO:0000256" key="4">
    <source>
        <dbReference type="ARBA" id="ARBA00022840"/>
    </source>
</evidence>
<evidence type="ECO:0000256" key="2">
    <source>
        <dbReference type="ARBA" id="ARBA00022741"/>
    </source>
</evidence>
<feature type="compositionally biased region" description="Acidic residues" evidence="6">
    <location>
        <begin position="421"/>
        <end position="435"/>
    </location>
</feature>
<keyword evidence="2" id="KW-0547">Nucleotide-binding</keyword>
<dbReference type="PANTHER" id="PTHR45644:SF56">
    <property type="entry name" value="AAA ATPASE, PUTATIVE (AFU_ORTHOLOGUE AFUA_2G12920)-RELATED"/>
    <property type="match status" value="1"/>
</dbReference>
<dbReference type="InterPro" id="IPR027417">
    <property type="entry name" value="P-loop_NTPase"/>
</dbReference>
<organism evidence="9">
    <name type="scientific">Schizophyllum commune (strain H4-8 / FGSC 9210)</name>
    <name type="common">Split gill fungus</name>
    <dbReference type="NCBI Taxonomy" id="578458"/>
    <lineage>
        <taxon>Eukaryota</taxon>
        <taxon>Fungi</taxon>
        <taxon>Dikarya</taxon>
        <taxon>Basidiomycota</taxon>
        <taxon>Agaricomycotina</taxon>
        <taxon>Agaricomycetes</taxon>
        <taxon>Agaricomycetidae</taxon>
        <taxon>Agaricales</taxon>
        <taxon>Schizophyllaceae</taxon>
        <taxon>Schizophyllum</taxon>
    </lineage>
</organism>
<feature type="compositionally biased region" description="Low complexity" evidence="6">
    <location>
        <begin position="717"/>
        <end position="735"/>
    </location>
</feature>
<dbReference type="Gene3D" id="1.10.8.60">
    <property type="match status" value="1"/>
</dbReference>
<dbReference type="InterPro" id="IPR051701">
    <property type="entry name" value="Mito_OM_Translocase_MSP1"/>
</dbReference>
<evidence type="ECO:0000256" key="6">
    <source>
        <dbReference type="SAM" id="MobiDB-lite"/>
    </source>
</evidence>
<dbReference type="InterPro" id="IPR003593">
    <property type="entry name" value="AAA+_ATPase"/>
</dbReference>
<evidence type="ECO:0000313" key="9">
    <source>
        <dbReference type="Proteomes" id="UP000007431"/>
    </source>
</evidence>
<keyword evidence="9" id="KW-1185">Reference proteome</keyword>
<sequence>MIQQATPNTPVSFMVMPRMASSRVHKRAAALTSPSHPAVRIRTFFDTLVNAPFRNTAEAAAAASKTEKVRPRLIYVRDFPTLAATSSTWYAPLLNAVRDRRRWGFIKSQLPVQAPITIVFGISPPLTPSSVSVSTPGPSNFAALLSRTNARPSSSREKTPSFGEDEQAEKAREKRLRRRLQLWERNDAAFHHDIPKLSANIEGDEVPQQKVEVVMLGPEQTFGQNPGISSILSGLMSNGGMGGAPGVPPLARMTGQDTVPFYRTSTVVPSVRSTVDERKCRIARRQEINELTMRMGVGASHDAALEPPAGNALPEPAQAPPPQEDAQPVTPADFPQEVFDKMRAEWGNKLELWSEVRHVADRAVGSVLAATPGVPRRRSTLEPTPVPWSAVVNAWQAARNTQTLRKAWAKACSSTKAAREQDEEDDEAEDAEENGDEIIERVKSDPDLDPHEQRLLPTIVSSASMPTSFDQVHLPTHTIDSVRTIVSLPLLHPTAFQSGILKEHGMTGCLLFGPPGTGKTLVVRALAKEAGVRMMTISPSDVMDMYVGEGEKLVRAVFSLARRLAPCVVFLDEIDALFGARMSARESGGAFAHRGVITEFMQEMDGLTSSNEDSVIVIGATNRPFDLDDAVLRRLPRRLLVDLPGEKERAEILKILLRDETLGEDVDVKALAKRTESFSGSDLKHLCVSAALDAVKELVTVPWASTTKPAAPPTSDAEAASQSEPSESAESAPTTTPKPPTAEAKSDTPAPETKPTTPPRVLNLRHFEKAMKEITPSSSEALGSLAELRKWNDEFGEGRKDKRRKQVWGKGSFGFTNVVRDGEAGRVATPEVTPEPASQSRPEARRR</sequence>
<dbReference type="InterPro" id="IPR003960">
    <property type="entry name" value="ATPase_AAA_CS"/>
</dbReference>
<dbReference type="GO" id="GO:0016887">
    <property type="term" value="F:ATP hydrolysis activity"/>
    <property type="evidence" value="ECO:0007669"/>
    <property type="project" value="InterPro"/>
</dbReference>
<evidence type="ECO:0000256" key="5">
    <source>
        <dbReference type="ARBA" id="ARBA00023128"/>
    </source>
</evidence>
<keyword evidence="3" id="KW-0472">Membrane</keyword>
<gene>
    <name evidence="8" type="ORF">SCHCODRAFT_74613</name>
</gene>
<evidence type="ECO:0000256" key="3">
    <source>
        <dbReference type="ARBA" id="ARBA00022787"/>
    </source>
</evidence>
<dbReference type="EMBL" id="GL377303">
    <property type="protein sequence ID" value="EFJ01129.1"/>
    <property type="molecule type" value="Genomic_DNA"/>
</dbReference>
<dbReference type="InterPro" id="IPR003959">
    <property type="entry name" value="ATPase_AAA_core"/>
</dbReference>
<dbReference type="PANTHER" id="PTHR45644">
    <property type="entry name" value="AAA ATPASE, PUTATIVE (AFU_ORTHOLOGUE AFUA_2G12920)-RELATED-RELATED"/>
    <property type="match status" value="1"/>
</dbReference>
<feature type="compositionally biased region" description="Low complexity" evidence="6">
    <location>
        <begin position="777"/>
        <end position="786"/>
    </location>
</feature>
<dbReference type="STRING" id="578458.D8PX12"/>
<feature type="domain" description="AAA+ ATPase" evidence="7">
    <location>
        <begin position="505"/>
        <end position="645"/>
    </location>
</feature>
<keyword evidence="5" id="KW-0496">Mitochondrion</keyword>
<dbReference type="VEuPathDB" id="FungiDB:SCHCODRAFT_02018969"/>
<dbReference type="InterPro" id="IPR041569">
    <property type="entry name" value="AAA_lid_3"/>
</dbReference>
<keyword evidence="4" id="KW-0067">ATP-binding</keyword>
<dbReference type="AlphaFoldDB" id="D8PX12"/>
<dbReference type="Pfam" id="PF00004">
    <property type="entry name" value="AAA"/>
    <property type="match status" value="1"/>
</dbReference>
<dbReference type="PROSITE" id="PS00674">
    <property type="entry name" value="AAA"/>
    <property type="match status" value="1"/>
</dbReference>
<dbReference type="OMA" id="PQTQHRA"/>
<feature type="region of interest" description="Disordered" evidence="6">
    <location>
        <begin position="304"/>
        <end position="329"/>
    </location>
</feature>
<name>D8PX12_SCHCM</name>
<dbReference type="Pfam" id="PF17862">
    <property type="entry name" value="AAA_lid_3"/>
    <property type="match status" value="1"/>
</dbReference>
<evidence type="ECO:0000313" key="8">
    <source>
        <dbReference type="EMBL" id="EFJ01129.1"/>
    </source>
</evidence>
<accession>D8PX12</accession>
<keyword evidence="3" id="KW-1000">Mitochondrion outer membrane</keyword>
<dbReference type="GO" id="GO:0005524">
    <property type="term" value="F:ATP binding"/>
    <property type="evidence" value="ECO:0007669"/>
    <property type="project" value="UniProtKB-KW"/>
</dbReference>
<feature type="compositionally biased region" description="Basic and acidic residues" evidence="6">
    <location>
        <begin position="787"/>
        <end position="800"/>
    </location>
</feature>
<dbReference type="eggNOG" id="KOG0737">
    <property type="taxonomic scope" value="Eukaryota"/>
</dbReference>
<dbReference type="Gene3D" id="3.40.50.300">
    <property type="entry name" value="P-loop containing nucleotide triphosphate hydrolases"/>
    <property type="match status" value="1"/>
</dbReference>
<evidence type="ECO:0000256" key="1">
    <source>
        <dbReference type="ARBA" id="ARBA00004572"/>
    </source>
</evidence>
<feature type="region of interest" description="Disordered" evidence="6">
    <location>
        <begin position="142"/>
        <end position="173"/>
    </location>
</feature>
<dbReference type="Proteomes" id="UP000007431">
    <property type="component" value="Unassembled WGS sequence"/>
</dbReference>
<feature type="region of interest" description="Disordered" evidence="6">
    <location>
        <begin position="706"/>
        <end position="847"/>
    </location>
</feature>
<dbReference type="SUPFAM" id="SSF52540">
    <property type="entry name" value="P-loop containing nucleoside triphosphate hydrolases"/>
    <property type="match status" value="1"/>
</dbReference>
<reference evidence="8 9" key="1">
    <citation type="journal article" date="2010" name="Nat. Biotechnol.">
        <title>Genome sequence of the model mushroom Schizophyllum commune.</title>
        <authorList>
            <person name="Ohm R.A."/>
            <person name="de Jong J.F."/>
            <person name="Lugones L.G."/>
            <person name="Aerts A."/>
            <person name="Kothe E."/>
            <person name="Stajich J.E."/>
            <person name="de Vries R.P."/>
            <person name="Record E."/>
            <person name="Levasseur A."/>
            <person name="Baker S.E."/>
            <person name="Bartholomew K.A."/>
            <person name="Coutinho P.M."/>
            <person name="Erdmann S."/>
            <person name="Fowler T.J."/>
            <person name="Gathman A.C."/>
            <person name="Lombard V."/>
            <person name="Henrissat B."/>
            <person name="Knabe N."/>
            <person name="Kuees U."/>
            <person name="Lilly W.W."/>
            <person name="Lindquist E."/>
            <person name="Lucas S."/>
            <person name="Magnuson J.K."/>
            <person name="Piumi F."/>
            <person name="Raudaskoski M."/>
            <person name="Salamov A."/>
            <person name="Schmutz J."/>
            <person name="Schwarze F.W.M.R."/>
            <person name="vanKuyk P.A."/>
            <person name="Horton J.S."/>
            <person name="Grigoriev I.V."/>
            <person name="Woesten H.A.B."/>
        </authorList>
    </citation>
    <scope>NUCLEOTIDE SEQUENCE [LARGE SCALE GENOMIC DNA]</scope>
    <source>
        <strain evidence="9">H4-8 / FGSC 9210</strain>
    </source>
</reference>
<dbReference type="CDD" id="cd19481">
    <property type="entry name" value="RecA-like_protease"/>
    <property type="match status" value="1"/>
</dbReference>
<dbReference type="HOGENOM" id="CLU_004423_0_0_1"/>
<comment type="subcellular location">
    <subcellularLocation>
        <location evidence="1">Mitochondrion outer membrane</location>
        <topology evidence="1">Single-pass membrane protein</topology>
    </subcellularLocation>
</comment>
<dbReference type="GO" id="GO:0005741">
    <property type="term" value="C:mitochondrial outer membrane"/>
    <property type="evidence" value="ECO:0007669"/>
    <property type="project" value="UniProtKB-SubCell"/>
</dbReference>
<feature type="region of interest" description="Disordered" evidence="6">
    <location>
        <begin position="415"/>
        <end position="435"/>
    </location>
</feature>